<evidence type="ECO:0000313" key="6">
    <source>
        <dbReference type="EMBL" id="KPC54643.1"/>
    </source>
</evidence>
<sequence length="309" mass="34049">MPVINENDFRKLDLNLLLVLHVLLQERNVTRAAARLFIGQPALSGALRRLRQVFGDDLFVRTSHGMVPTPRALDLGQQIEPLLFTVQQALQQQPGFAPASAQRVFRIGLSDALEVALLPGIMQRINAQAPGVQIIAINADGQNAVQLLDAGEIELAIGVFLQRPAWLQASALFNWKFQCVYNPAQLPLSGGRISLEDYLAWPHVLTSFNGELQGVMDDDLANLGRQRRVILSSRHFGASPLLVQQMAALTTVPSFVAQAWQQALRLAICELPFEVPEYEVSQMWPATHAQDAGLIWLRQVVAQSCAAKA</sequence>
<dbReference type="Pfam" id="PF03466">
    <property type="entry name" value="LysR_substrate"/>
    <property type="match status" value="1"/>
</dbReference>
<dbReference type="GO" id="GO:0003677">
    <property type="term" value="F:DNA binding"/>
    <property type="evidence" value="ECO:0007669"/>
    <property type="project" value="UniProtKB-KW"/>
</dbReference>
<dbReference type="Gene3D" id="1.10.10.10">
    <property type="entry name" value="Winged helix-like DNA-binding domain superfamily/Winged helix DNA-binding domain"/>
    <property type="match status" value="1"/>
</dbReference>
<dbReference type="Pfam" id="PF00126">
    <property type="entry name" value="HTH_1"/>
    <property type="match status" value="1"/>
</dbReference>
<evidence type="ECO:0000256" key="4">
    <source>
        <dbReference type="ARBA" id="ARBA00023163"/>
    </source>
</evidence>
<accession>A0A0N0GQF7</accession>
<dbReference type="SUPFAM" id="SSF53850">
    <property type="entry name" value="Periplasmic binding protein-like II"/>
    <property type="match status" value="1"/>
</dbReference>
<proteinExistence type="inferred from homology"/>
<dbReference type="PROSITE" id="PS50931">
    <property type="entry name" value="HTH_LYSR"/>
    <property type="match status" value="1"/>
</dbReference>
<dbReference type="AlphaFoldDB" id="A0A0N0GQF7"/>
<evidence type="ECO:0000256" key="1">
    <source>
        <dbReference type="ARBA" id="ARBA00009437"/>
    </source>
</evidence>
<dbReference type="RefSeq" id="WP_053936426.1">
    <property type="nucleotide sequence ID" value="NZ_LAQT01000002.1"/>
</dbReference>
<keyword evidence="4" id="KW-0804">Transcription</keyword>
<dbReference type="STRING" id="857265.WG78_03690"/>
<evidence type="ECO:0000256" key="3">
    <source>
        <dbReference type="ARBA" id="ARBA00023125"/>
    </source>
</evidence>
<reference evidence="6 7" key="1">
    <citation type="submission" date="2015-07" db="EMBL/GenBank/DDBJ databases">
        <title>Draft genome sequence of the Amantichitinum ursilacus IGB-41, a new chitin-degrading bacterium.</title>
        <authorList>
            <person name="Kirstahler P."/>
            <person name="Guenther M."/>
            <person name="Grumaz C."/>
            <person name="Rupp S."/>
            <person name="Zibek S."/>
            <person name="Sohn K."/>
        </authorList>
    </citation>
    <scope>NUCLEOTIDE SEQUENCE [LARGE SCALE GENOMIC DNA]</scope>
    <source>
        <strain evidence="6 7">IGB-41</strain>
    </source>
</reference>
<keyword evidence="7" id="KW-1185">Reference proteome</keyword>
<comment type="caution">
    <text evidence="6">The sequence shown here is derived from an EMBL/GenBank/DDBJ whole genome shotgun (WGS) entry which is preliminary data.</text>
</comment>
<dbReference type="InterPro" id="IPR036388">
    <property type="entry name" value="WH-like_DNA-bd_sf"/>
</dbReference>
<name>A0A0N0GQF7_9NEIS</name>
<dbReference type="PANTHER" id="PTHR30118">
    <property type="entry name" value="HTH-TYPE TRANSCRIPTIONAL REGULATOR LEUO-RELATED"/>
    <property type="match status" value="1"/>
</dbReference>
<dbReference type="GO" id="GO:0003700">
    <property type="term" value="F:DNA-binding transcription factor activity"/>
    <property type="evidence" value="ECO:0007669"/>
    <property type="project" value="InterPro"/>
</dbReference>
<dbReference type="PATRIC" id="fig|857265.3.peg.754"/>
<keyword evidence="2" id="KW-0805">Transcription regulation</keyword>
<dbReference type="InterPro" id="IPR036390">
    <property type="entry name" value="WH_DNA-bd_sf"/>
</dbReference>
<dbReference type="Gene3D" id="3.40.190.10">
    <property type="entry name" value="Periplasmic binding protein-like II"/>
    <property type="match status" value="2"/>
</dbReference>
<protein>
    <submittedName>
        <fullName evidence="6">Nodulation protein D 2</fullName>
    </submittedName>
</protein>
<evidence type="ECO:0000313" key="7">
    <source>
        <dbReference type="Proteomes" id="UP000037939"/>
    </source>
</evidence>
<dbReference type="PRINTS" id="PR00039">
    <property type="entry name" value="HTHLYSR"/>
</dbReference>
<organism evidence="6 7">
    <name type="scientific">Amantichitinum ursilacus</name>
    <dbReference type="NCBI Taxonomy" id="857265"/>
    <lineage>
        <taxon>Bacteria</taxon>
        <taxon>Pseudomonadati</taxon>
        <taxon>Pseudomonadota</taxon>
        <taxon>Betaproteobacteria</taxon>
        <taxon>Neisseriales</taxon>
        <taxon>Chitinibacteraceae</taxon>
        <taxon>Amantichitinum</taxon>
    </lineage>
</organism>
<dbReference type="InterPro" id="IPR005119">
    <property type="entry name" value="LysR_subst-bd"/>
</dbReference>
<dbReference type="OrthoDB" id="8924032at2"/>
<dbReference type="PANTHER" id="PTHR30118:SF15">
    <property type="entry name" value="TRANSCRIPTIONAL REGULATORY PROTEIN"/>
    <property type="match status" value="1"/>
</dbReference>
<evidence type="ECO:0000259" key="5">
    <source>
        <dbReference type="PROSITE" id="PS50931"/>
    </source>
</evidence>
<dbReference type="SUPFAM" id="SSF46785">
    <property type="entry name" value="Winged helix' DNA-binding domain"/>
    <property type="match status" value="1"/>
</dbReference>
<feature type="domain" description="HTH lysR-type" evidence="5">
    <location>
        <begin position="12"/>
        <end position="69"/>
    </location>
</feature>
<dbReference type="CDD" id="cd08464">
    <property type="entry name" value="PBP2_DntR_like_2"/>
    <property type="match status" value="1"/>
</dbReference>
<gene>
    <name evidence="6" type="primary">nodD2_1</name>
    <name evidence="6" type="ORF">WG78_03690</name>
</gene>
<evidence type="ECO:0000256" key="2">
    <source>
        <dbReference type="ARBA" id="ARBA00023015"/>
    </source>
</evidence>
<dbReference type="EMBL" id="LAQT01000002">
    <property type="protein sequence ID" value="KPC54643.1"/>
    <property type="molecule type" value="Genomic_DNA"/>
</dbReference>
<keyword evidence="3" id="KW-0238">DNA-binding</keyword>
<dbReference type="Proteomes" id="UP000037939">
    <property type="component" value="Unassembled WGS sequence"/>
</dbReference>
<dbReference type="InterPro" id="IPR050389">
    <property type="entry name" value="LysR-type_TF"/>
</dbReference>
<dbReference type="InterPro" id="IPR000847">
    <property type="entry name" value="LysR_HTH_N"/>
</dbReference>
<comment type="similarity">
    <text evidence="1">Belongs to the LysR transcriptional regulatory family.</text>
</comment>